<dbReference type="AlphaFoldDB" id="A0A2I0WK73"/>
<name>A0A2I0WK73_9ASPA</name>
<dbReference type="PANTHER" id="PTHR37886:SF1">
    <property type="entry name" value="S-ADENOSYL-L-METHIONINE-DEPENDENT METHYLTRANSFERASES SUPERFAMILY PROTEIN"/>
    <property type="match status" value="1"/>
</dbReference>
<evidence type="ECO:0000313" key="2">
    <source>
        <dbReference type="Proteomes" id="UP000233837"/>
    </source>
</evidence>
<reference evidence="1 2" key="2">
    <citation type="journal article" date="2017" name="Nature">
        <title>The Apostasia genome and the evolution of orchids.</title>
        <authorList>
            <person name="Zhang G.Q."/>
            <person name="Liu K.W."/>
            <person name="Li Z."/>
            <person name="Lohaus R."/>
            <person name="Hsiao Y.Y."/>
            <person name="Niu S.C."/>
            <person name="Wang J.Y."/>
            <person name="Lin Y.C."/>
            <person name="Xu Q."/>
            <person name="Chen L.J."/>
            <person name="Yoshida K."/>
            <person name="Fujiwara S."/>
            <person name="Wang Z.W."/>
            <person name="Zhang Y.Q."/>
            <person name="Mitsuda N."/>
            <person name="Wang M."/>
            <person name="Liu G.H."/>
            <person name="Pecoraro L."/>
            <person name="Huang H.X."/>
            <person name="Xiao X.J."/>
            <person name="Lin M."/>
            <person name="Wu X.Y."/>
            <person name="Wu W.L."/>
            <person name="Chen Y.Y."/>
            <person name="Chang S.B."/>
            <person name="Sakamoto S."/>
            <person name="Ohme-Takagi M."/>
            <person name="Yagi M."/>
            <person name="Zeng S.J."/>
            <person name="Shen C.Y."/>
            <person name="Yeh C.M."/>
            <person name="Luo Y.B."/>
            <person name="Tsai W.C."/>
            <person name="Van de Peer Y."/>
            <person name="Liu Z.J."/>
        </authorList>
    </citation>
    <scope>NUCLEOTIDE SEQUENCE [LARGE SCALE GENOMIC DNA]</scope>
    <source>
        <tissue evidence="1">The whole plant</tissue>
    </source>
</reference>
<proteinExistence type="predicted"/>
<dbReference type="SUPFAM" id="SSF53335">
    <property type="entry name" value="S-adenosyl-L-methionine-dependent methyltransferases"/>
    <property type="match status" value="1"/>
</dbReference>
<dbReference type="EMBL" id="KZ502561">
    <property type="protein sequence ID" value="PKU76051.1"/>
    <property type="molecule type" value="Genomic_DNA"/>
</dbReference>
<dbReference type="PANTHER" id="PTHR37886">
    <property type="entry name" value="S-ADENOSYL-L-METHIONINE-DEPENDENT METHYLTRANSFERASES SUPERFAMILY PROTEIN"/>
    <property type="match status" value="1"/>
</dbReference>
<gene>
    <name evidence="1" type="ORF">MA16_Dca011419</name>
</gene>
<reference evidence="1 2" key="1">
    <citation type="journal article" date="2016" name="Sci. Rep.">
        <title>The Dendrobium catenatum Lindl. genome sequence provides insights into polysaccharide synthase, floral development and adaptive evolution.</title>
        <authorList>
            <person name="Zhang G.Q."/>
            <person name="Xu Q."/>
            <person name="Bian C."/>
            <person name="Tsai W.C."/>
            <person name="Yeh C.M."/>
            <person name="Liu K.W."/>
            <person name="Yoshida K."/>
            <person name="Zhang L.S."/>
            <person name="Chang S.B."/>
            <person name="Chen F."/>
            <person name="Shi Y."/>
            <person name="Su Y.Y."/>
            <person name="Zhang Y.Q."/>
            <person name="Chen L.J."/>
            <person name="Yin Y."/>
            <person name="Lin M."/>
            <person name="Huang H."/>
            <person name="Deng H."/>
            <person name="Wang Z.W."/>
            <person name="Zhu S.L."/>
            <person name="Zhao X."/>
            <person name="Deng C."/>
            <person name="Niu S.C."/>
            <person name="Huang J."/>
            <person name="Wang M."/>
            <person name="Liu G.H."/>
            <person name="Yang H.J."/>
            <person name="Xiao X.J."/>
            <person name="Hsiao Y.Y."/>
            <person name="Wu W.L."/>
            <person name="Chen Y.Y."/>
            <person name="Mitsuda N."/>
            <person name="Ohme-Takagi M."/>
            <person name="Luo Y.B."/>
            <person name="Van de Peer Y."/>
            <person name="Liu Z.J."/>
        </authorList>
    </citation>
    <scope>NUCLEOTIDE SEQUENCE [LARGE SCALE GENOMIC DNA]</scope>
    <source>
        <tissue evidence="1">The whole plant</tissue>
    </source>
</reference>
<evidence type="ECO:0000313" key="1">
    <source>
        <dbReference type="EMBL" id="PKU76051.1"/>
    </source>
</evidence>
<keyword evidence="2" id="KW-1185">Reference proteome</keyword>
<accession>A0A2I0WK73</accession>
<sequence length="112" mass="12833">MNFSRFGEDSSYDLIYASAVFLHIPDHLVWVGLERLALKLKPMKGRIFISHNIKFCSRIKKECPMKLEEIGLDLSSHSWSASVGGFGDVGIEAETNEREVIYISQYQVFFKD</sequence>
<protein>
    <submittedName>
        <fullName evidence="1">Uncharacterized protein</fullName>
    </submittedName>
</protein>
<dbReference type="Proteomes" id="UP000233837">
    <property type="component" value="Unassembled WGS sequence"/>
</dbReference>
<dbReference type="InterPro" id="IPR029063">
    <property type="entry name" value="SAM-dependent_MTases_sf"/>
</dbReference>
<dbReference type="Gene3D" id="3.40.50.150">
    <property type="entry name" value="Vaccinia Virus protein VP39"/>
    <property type="match status" value="1"/>
</dbReference>
<organism evidence="1 2">
    <name type="scientific">Dendrobium catenatum</name>
    <dbReference type="NCBI Taxonomy" id="906689"/>
    <lineage>
        <taxon>Eukaryota</taxon>
        <taxon>Viridiplantae</taxon>
        <taxon>Streptophyta</taxon>
        <taxon>Embryophyta</taxon>
        <taxon>Tracheophyta</taxon>
        <taxon>Spermatophyta</taxon>
        <taxon>Magnoliopsida</taxon>
        <taxon>Liliopsida</taxon>
        <taxon>Asparagales</taxon>
        <taxon>Orchidaceae</taxon>
        <taxon>Epidendroideae</taxon>
        <taxon>Malaxideae</taxon>
        <taxon>Dendrobiinae</taxon>
        <taxon>Dendrobium</taxon>
    </lineage>
</organism>